<dbReference type="InterPro" id="IPR002052">
    <property type="entry name" value="DNA_methylase_N6_adenine_CS"/>
</dbReference>
<dbReference type="Pfam" id="PF01555">
    <property type="entry name" value="N6_N4_Mtase"/>
    <property type="match status" value="1"/>
</dbReference>
<dbReference type="EMBL" id="LKEV01000002">
    <property type="protein sequence ID" value="KQB86833.1"/>
    <property type="molecule type" value="Genomic_DNA"/>
</dbReference>
<dbReference type="SUPFAM" id="SSF53335">
    <property type="entry name" value="S-adenosyl-L-methionine-dependent methyltransferases"/>
    <property type="match status" value="1"/>
</dbReference>
<dbReference type="PIRSF" id="PIRSF015855">
    <property type="entry name" value="TypeIII_Mtase_mKpnI"/>
    <property type="match status" value="1"/>
</dbReference>
<dbReference type="PROSITE" id="PS00092">
    <property type="entry name" value="N6_MTASE"/>
    <property type="match status" value="1"/>
</dbReference>
<name>A0A0Q0UKM3_9CORY</name>
<dbReference type="InterPro" id="IPR002941">
    <property type="entry name" value="DNA_methylase_N4/N6"/>
</dbReference>
<keyword evidence="8" id="KW-1185">Reference proteome</keyword>
<accession>A0A0Q0UKM3</accession>
<dbReference type="InterPro" id="IPR022221">
    <property type="entry name" value="TypeIII_RM_meth"/>
</dbReference>
<gene>
    <name evidence="7" type="primary">mboIIM_2</name>
    <name evidence="7" type="ORF">Clow_01041</name>
</gene>
<dbReference type="EC" id="2.1.1.72" evidence="7"/>
<sequence>MKFLQELEGVLKSDERFVTQDGQLLKPRIQDAVRQLDSQLIRYLMTSPVLKEHFFKDVDGVTIFDQEKFMWVVNSKEFLPDSYTSYRNKIGLSTNDHDLLTSSNEVSLVWPYKDCVLEGSQDKEDEKRDEIFYNETLAPDEVGRLLAPKAFCNAARYTEDGSTPVSEFNPDDNLIIKGNNLLALSSLIERYEGQVKCIYIDPPYYFKKRRGEDTFSYNSDFHLSTWLTFMKVRLEMAKRLLIAGGVIWISIGEDGMHYLKVLADDIFGPEHFVATVPRRTRSGKSDVSFNMSQDFDWVLLYANSSASEQPVGRSVERKYYETEDYPGRPWRIADLKKQTTASARPNSYFTMVDPKTGKEYPASKNRTWAITKDTFQKHYDAGYIVFPDDYDFLDISGPVARKFKVQDDSSGRLSAVLSDFLIGDFLKAVLGGSKNAKGNQQIGDLFSRDAFSFAKPEELLEAIISVSTSPGDFVLDFFAGSGTTAAVAHKMERCYIGGEQMDYIDEVTVPRLEKVIAGEQGGVSKTQKWEGGGSFVYVELAEQGEELMSELQDAMTTDAVQRVLDRATESGLLRPSVLPDQITSACTEFEQLPLEDQKRIVAELLDKNRLYVNASEIEDADFGLSEADIAFTKSFYQKGE</sequence>
<evidence type="ECO:0000259" key="6">
    <source>
        <dbReference type="Pfam" id="PF12564"/>
    </source>
</evidence>
<dbReference type="Pfam" id="PF12564">
    <property type="entry name" value="TypeIII_RM_meth"/>
    <property type="match status" value="1"/>
</dbReference>
<dbReference type="Gene3D" id="3.40.50.150">
    <property type="entry name" value="Vaccinia Virus protein VP39"/>
    <property type="match status" value="1"/>
</dbReference>
<evidence type="ECO:0000256" key="3">
    <source>
        <dbReference type="ARBA" id="ARBA00022679"/>
    </source>
</evidence>
<organism evidence="7 8">
    <name type="scientific">Corynebacterium lowii</name>
    <dbReference type="NCBI Taxonomy" id="1544413"/>
    <lineage>
        <taxon>Bacteria</taxon>
        <taxon>Bacillati</taxon>
        <taxon>Actinomycetota</taxon>
        <taxon>Actinomycetes</taxon>
        <taxon>Mycobacteriales</taxon>
        <taxon>Corynebacteriaceae</taxon>
        <taxon>Corynebacterium</taxon>
    </lineage>
</organism>
<dbReference type="GO" id="GO:0032259">
    <property type="term" value="P:methylation"/>
    <property type="evidence" value="ECO:0007669"/>
    <property type="project" value="UniProtKB-KW"/>
</dbReference>
<evidence type="ECO:0000256" key="2">
    <source>
        <dbReference type="ARBA" id="ARBA00022603"/>
    </source>
</evidence>
<dbReference type="Proteomes" id="UP000050488">
    <property type="component" value="Unassembled WGS sequence"/>
</dbReference>
<protein>
    <submittedName>
        <fullName evidence="7">Modification methylase MboII</fullName>
        <ecNumber evidence="7">2.1.1.72</ecNumber>
    </submittedName>
</protein>
<feature type="domain" description="Type III restriction/modification enzyme methylation subunit" evidence="6">
    <location>
        <begin position="37"/>
        <end position="92"/>
    </location>
</feature>
<keyword evidence="2 7" id="KW-0489">Methyltransferase</keyword>
<evidence type="ECO:0000256" key="4">
    <source>
        <dbReference type="ARBA" id="ARBA00022691"/>
    </source>
</evidence>
<evidence type="ECO:0000256" key="1">
    <source>
        <dbReference type="ARBA" id="ARBA00006594"/>
    </source>
</evidence>
<evidence type="ECO:0000259" key="5">
    <source>
        <dbReference type="Pfam" id="PF01555"/>
    </source>
</evidence>
<feature type="domain" description="DNA methylase N-4/N-6" evidence="5">
    <location>
        <begin position="195"/>
        <end position="502"/>
    </location>
</feature>
<dbReference type="RefSeq" id="WP_055177201.1">
    <property type="nucleotide sequence ID" value="NZ_JAUSQY010000001.1"/>
</dbReference>
<comment type="similarity">
    <text evidence="1">Belongs to the N(4)/N(6)-methyltransferase family.</text>
</comment>
<keyword evidence="3 7" id="KW-0808">Transferase</keyword>
<dbReference type="InterPro" id="IPR029063">
    <property type="entry name" value="SAM-dependent_MTases_sf"/>
</dbReference>
<evidence type="ECO:0000313" key="7">
    <source>
        <dbReference type="EMBL" id="KQB86833.1"/>
    </source>
</evidence>
<dbReference type="InterPro" id="IPR002295">
    <property type="entry name" value="N4/N6-MTase_EcoPI_Mod-like"/>
</dbReference>
<dbReference type="PATRIC" id="fig|1544413.3.peg.1049"/>
<reference evidence="7 8" key="1">
    <citation type="submission" date="2015-10" db="EMBL/GenBank/DDBJ databases">
        <title>Corynebacteirum lowii and Corynebacterium oculi species nova, derived from human clinical disease and and emended description of Corynebacterium mastiditis.</title>
        <authorList>
            <person name="Bernard K."/>
            <person name="Pacheco A.L."/>
            <person name="Mcdougall C."/>
            <person name="Burtx T."/>
            <person name="Weibe D."/>
            <person name="Tyler S."/>
            <person name="Olson A.B."/>
            <person name="Cnockaert M."/>
            <person name="Eguchi H."/>
            <person name="Kuwahara T."/>
            <person name="Nakayama-Imaohji H."/>
            <person name="Boudewijins M."/>
            <person name="Van Hoecke F."/>
            <person name="Bernier A.-M."/>
            <person name="Vandamme P."/>
        </authorList>
    </citation>
    <scope>NUCLEOTIDE SEQUENCE [LARGE SCALE GENOMIC DNA]</scope>
    <source>
        <strain evidence="7 8">NML 130206</strain>
    </source>
</reference>
<dbReference type="GO" id="GO:0008170">
    <property type="term" value="F:N-methyltransferase activity"/>
    <property type="evidence" value="ECO:0007669"/>
    <property type="project" value="InterPro"/>
</dbReference>
<dbReference type="PRINTS" id="PR00506">
    <property type="entry name" value="D21N6MTFRASE"/>
</dbReference>
<keyword evidence="4" id="KW-0949">S-adenosyl-L-methionine</keyword>
<dbReference type="GO" id="GO:0003677">
    <property type="term" value="F:DNA binding"/>
    <property type="evidence" value="ECO:0007669"/>
    <property type="project" value="InterPro"/>
</dbReference>
<dbReference type="OrthoDB" id="9773060at2"/>
<evidence type="ECO:0000313" key="8">
    <source>
        <dbReference type="Proteomes" id="UP000050488"/>
    </source>
</evidence>
<dbReference type="GO" id="GO:0009007">
    <property type="term" value="F:site-specific DNA-methyltransferase (adenine-specific) activity"/>
    <property type="evidence" value="ECO:0007669"/>
    <property type="project" value="UniProtKB-EC"/>
</dbReference>
<dbReference type="AlphaFoldDB" id="A0A0Q0UKM3"/>
<proteinExistence type="inferred from homology"/>
<comment type="caution">
    <text evidence="7">The sequence shown here is derived from an EMBL/GenBank/DDBJ whole genome shotgun (WGS) entry which is preliminary data.</text>
</comment>
<dbReference type="STRING" id="1544413.Clow_01041"/>